<dbReference type="Gene3D" id="1.10.246.150">
    <property type="match status" value="1"/>
</dbReference>
<dbReference type="Proteomes" id="UP000231092">
    <property type="component" value="Unassembled WGS sequence"/>
</dbReference>
<accession>A0A2M8ZAR1</accession>
<protein>
    <submittedName>
        <fullName evidence="1">Gp6-like head-tail connector protein</fullName>
    </submittedName>
</protein>
<dbReference type="InterPro" id="IPR053746">
    <property type="entry name" value="Viral_HT_Connector_Assembly"/>
</dbReference>
<comment type="caution">
    <text evidence="1">The sequence shown here is derived from an EMBL/GenBank/DDBJ whole genome shotgun (WGS) entry which is preliminary data.</text>
</comment>
<dbReference type="AlphaFoldDB" id="A0A2M8ZAR1"/>
<dbReference type="OrthoDB" id="2611623at2"/>
<dbReference type="InterPro" id="IPR021146">
    <property type="entry name" value="Phage_gp6-like_head-tail"/>
</dbReference>
<name>A0A2M8ZAR1_9FIRM</name>
<evidence type="ECO:0000313" key="1">
    <source>
        <dbReference type="EMBL" id="PJJ30534.1"/>
    </source>
</evidence>
<dbReference type="Pfam" id="PF05135">
    <property type="entry name" value="Phage_connect_1"/>
    <property type="match status" value="1"/>
</dbReference>
<gene>
    <name evidence="1" type="ORF">H171_4140</name>
</gene>
<evidence type="ECO:0000313" key="2">
    <source>
        <dbReference type="Proteomes" id="UP000231092"/>
    </source>
</evidence>
<reference evidence="1 2" key="1">
    <citation type="submission" date="2017-11" db="EMBL/GenBank/DDBJ databases">
        <title>Understudied soil microbes with underappreciated capabilities: Untangling the Clostridium saccharolyticum group.</title>
        <authorList>
            <person name="Leschine S."/>
        </authorList>
    </citation>
    <scope>NUCLEOTIDE SEQUENCE [LARGE SCALE GENOMIC DNA]</scope>
    <source>
        <strain evidence="1 2">18A</strain>
    </source>
</reference>
<dbReference type="EMBL" id="PGET01000001">
    <property type="protein sequence ID" value="PJJ30534.1"/>
    <property type="molecule type" value="Genomic_DNA"/>
</dbReference>
<sequence length="111" mass="12330">MELGRLKELLGISKEDVSQDPQLTFIMEDVEETVRNYCHIKNVPVGLVNTCYRMAIDLYRHEGLGEGEAPITVSSISEGDTKTSFSSATGTLQGSILKSYKAQLNRYRKTG</sequence>
<dbReference type="RefSeq" id="WP_100306776.1">
    <property type="nucleotide sequence ID" value="NZ_PGET01000001.1"/>
</dbReference>
<proteinExistence type="predicted"/>
<organism evidence="1 2">
    <name type="scientific">[Clostridium] celerecrescens 18A</name>
    <dbReference type="NCBI Taxonomy" id="1286362"/>
    <lineage>
        <taxon>Bacteria</taxon>
        <taxon>Bacillati</taxon>
        <taxon>Bacillota</taxon>
        <taxon>Clostridia</taxon>
        <taxon>Lachnospirales</taxon>
        <taxon>Lachnospiraceae</taxon>
        <taxon>Lacrimispora</taxon>
    </lineage>
</organism>